<accession>A0ABT1MC93</accession>
<feature type="chain" id="PRO_5046860842" evidence="1">
    <location>
        <begin position="22"/>
        <end position="421"/>
    </location>
</feature>
<dbReference type="EMBL" id="JANDBD010000020">
    <property type="protein sequence ID" value="MCP9276789.1"/>
    <property type="molecule type" value="Genomic_DNA"/>
</dbReference>
<dbReference type="InterPro" id="IPR056463">
    <property type="entry name" value="DUF7373_C"/>
</dbReference>
<evidence type="ECO:0000313" key="5">
    <source>
        <dbReference type="Proteomes" id="UP001651690"/>
    </source>
</evidence>
<keyword evidence="5" id="KW-1185">Reference proteome</keyword>
<proteinExistence type="predicted"/>
<feature type="domain" description="DUF7373" evidence="3">
    <location>
        <begin position="288"/>
        <end position="419"/>
    </location>
</feature>
<dbReference type="Pfam" id="PF24092">
    <property type="entry name" value="DUF7373_C"/>
    <property type="match status" value="1"/>
</dbReference>
<dbReference type="PROSITE" id="PS51257">
    <property type="entry name" value="PROKAR_LIPOPROTEIN"/>
    <property type="match status" value="1"/>
</dbReference>
<organism evidence="4 5">
    <name type="scientific">Mycolicibacterium arenosum</name>
    <dbReference type="NCBI Taxonomy" id="2952157"/>
    <lineage>
        <taxon>Bacteria</taxon>
        <taxon>Bacillati</taxon>
        <taxon>Actinomycetota</taxon>
        <taxon>Actinomycetes</taxon>
        <taxon>Mycobacteriales</taxon>
        <taxon>Mycobacteriaceae</taxon>
        <taxon>Mycolicibacterium</taxon>
    </lineage>
</organism>
<dbReference type="InterPro" id="IPR055797">
    <property type="entry name" value="DUF7373"/>
</dbReference>
<dbReference type="Pfam" id="PF24088">
    <property type="entry name" value="DUF7373"/>
    <property type="match status" value="1"/>
</dbReference>
<dbReference type="Proteomes" id="UP001651690">
    <property type="component" value="Unassembled WGS sequence"/>
</dbReference>
<evidence type="ECO:0000259" key="3">
    <source>
        <dbReference type="Pfam" id="PF24092"/>
    </source>
</evidence>
<evidence type="ECO:0000256" key="1">
    <source>
        <dbReference type="SAM" id="SignalP"/>
    </source>
</evidence>
<protein>
    <submittedName>
        <fullName evidence="4">Uncharacterized protein</fullName>
    </submittedName>
</protein>
<reference evidence="4 5" key="1">
    <citation type="submission" date="2022-06" db="EMBL/GenBank/DDBJ databases">
        <title>Mycolicibacterium sp. CAU 1645 isolated from seawater.</title>
        <authorList>
            <person name="Kim W."/>
        </authorList>
    </citation>
    <scope>NUCLEOTIDE SEQUENCE [LARGE SCALE GENOMIC DNA]</scope>
    <source>
        <strain evidence="4 5">CAU 1645</strain>
    </source>
</reference>
<comment type="caution">
    <text evidence="4">The sequence shown here is derived from an EMBL/GenBank/DDBJ whole genome shotgun (WGS) entry which is preliminary data.</text>
</comment>
<evidence type="ECO:0000259" key="2">
    <source>
        <dbReference type="Pfam" id="PF24088"/>
    </source>
</evidence>
<sequence length="421" mass="44705">MADSARLLRTTMAAFTVVVLAACSTTTEGRPVIAADEVQPDGAVIARMNTGPYATTPSPPIGTAGDDVVSQALMEAHRLGPYATGPWQVFDELIERGPVEFNWTGPISALDQLRRSQIISDPLVDAAAKHGFFSGFSSYRLTRSGTGRAINNVVLEFPDAAAATAAADEMAAVNLPPQGGPPGRPVALMYLPDVRAMRYDNSDRSAFVQTVATSGPLVLFGSSYAGADSNVSAEVLAGGLITAQSKTIAGFAPTEPAKRADLPMDFTGDLFSRTLGAPDNSAPFIIGEWEPAGWLHFEADPITARAHFDEAGLEVVSQRLTTVFRTHNVDGARRLAEAMAAEMAATTDVEPAAAVPGLPAAKCFVRTKGAQPPDVSISWRRVAWRYKCVATADRYTYTAFSNTEADVHQQTAAQYRILVGK</sequence>
<dbReference type="RefSeq" id="WP_255065019.1">
    <property type="nucleotide sequence ID" value="NZ_JANDBD010000020.1"/>
</dbReference>
<feature type="domain" description="DUF7373" evidence="2">
    <location>
        <begin position="70"/>
        <end position="264"/>
    </location>
</feature>
<gene>
    <name evidence="4" type="ORF">NM203_31870</name>
</gene>
<keyword evidence="1" id="KW-0732">Signal</keyword>
<evidence type="ECO:0000313" key="4">
    <source>
        <dbReference type="EMBL" id="MCP9276789.1"/>
    </source>
</evidence>
<name>A0ABT1MC93_9MYCO</name>
<feature type="signal peptide" evidence="1">
    <location>
        <begin position="1"/>
        <end position="21"/>
    </location>
</feature>